<feature type="transmembrane region" description="Helical" evidence="1">
    <location>
        <begin position="12"/>
        <end position="36"/>
    </location>
</feature>
<keyword evidence="1" id="KW-0812">Transmembrane</keyword>
<proteinExistence type="predicted"/>
<sequence length="396" mass="45304">MNAKQPFQLIGFILLFGALLSGSGFLWIFGGLFLFLPAAQEWWQTRIGRWLKVDWTADQSRVMPGTPVQVTVRLHNRSWLPLPATWLRITLPDHVTVTGAAESSQSNQRTYIRLRFDVPARKTAALTLDLTPHKRGVVWLTDVECETIPLFLGEPSTLTLPLSFSLLVYPTPLPLPPLAFDETEPEGSSLSRQRQQEDMTFLRGVRPYFPGDRIKNIHWKATAKTNTLQTRLFEHTARSNWRVVGHILPSYEPSLQRHNHDENERTISCMAAISVYCRRHSLSYELFLTVKQRGRELYHLPAGSGKSHHLYVMTQLAQLHHYFTTPLTSLLRRLEDSSSKDAILLITPRLDEHVQASIDRLLRRGHRVAVLDVSGEQAALRRYETTAIQRRRAVSP</sequence>
<dbReference type="Proteomes" id="UP000282028">
    <property type="component" value="Unassembled WGS sequence"/>
</dbReference>
<dbReference type="OrthoDB" id="9789943at2"/>
<organism evidence="3 4">
    <name type="scientific">Brevibacillus invocatus</name>
    <dbReference type="NCBI Taxonomy" id="173959"/>
    <lineage>
        <taxon>Bacteria</taxon>
        <taxon>Bacillati</taxon>
        <taxon>Bacillota</taxon>
        <taxon>Bacilli</taxon>
        <taxon>Bacillales</taxon>
        <taxon>Paenibacillaceae</taxon>
        <taxon>Brevibacillus</taxon>
    </lineage>
</organism>
<keyword evidence="1" id="KW-0472">Membrane</keyword>
<comment type="caution">
    <text evidence="3">The sequence shown here is derived from an EMBL/GenBank/DDBJ whole genome shotgun (WGS) entry which is preliminary data.</text>
</comment>
<keyword evidence="1" id="KW-1133">Transmembrane helix</keyword>
<accession>A0A3M8C3U3</accession>
<protein>
    <submittedName>
        <fullName evidence="3">DUF58 domain-containing protein</fullName>
    </submittedName>
</protein>
<dbReference type="PANTHER" id="PTHR34351">
    <property type="entry name" value="SLR1927 PROTEIN-RELATED"/>
    <property type="match status" value="1"/>
</dbReference>
<dbReference type="AlphaFoldDB" id="A0A3M8C3U3"/>
<dbReference type="Pfam" id="PF01882">
    <property type="entry name" value="DUF58"/>
    <property type="match status" value="1"/>
</dbReference>
<evidence type="ECO:0000259" key="2">
    <source>
        <dbReference type="Pfam" id="PF01882"/>
    </source>
</evidence>
<dbReference type="InterPro" id="IPR002881">
    <property type="entry name" value="DUF58"/>
</dbReference>
<reference evidence="3 4" key="1">
    <citation type="submission" date="2018-10" db="EMBL/GenBank/DDBJ databases">
        <title>Phylogenomics of Brevibacillus.</title>
        <authorList>
            <person name="Dunlap C."/>
        </authorList>
    </citation>
    <scope>NUCLEOTIDE SEQUENCE [LARGE SCALE GENOMIC DNA]</scope>
    <source>
        <strain evidence="3 4">JCM 12215</strain>
    </source>
</reference>
<keyword evidence="4" id="KW-1185">Reference proteome</keyword>
<evidence type="ECO:0000313" key="3">
    <source>
        <dbReference type="EMBL" id="RNB70311.1"/>
    </source>
</evidence>
<evidence type="ECO:0000256" key="1">
    <source>
        <dbReference type="SAM" id="Phobius"/>
    </source>
</evidence>
<name>A0A3M8C3U3_9BACL</name>
<feature type="domain" description="DUF58" evidence="2">
    <location>
        <begin position="205"/>
        <end position="369"/>
    </location>
</feature>
<dbReference type="RefSeq" id="WP_122910193.1">
    <property type="nucleotide sequence ID" value="NZ_CBCSBE010000010.1"/>
</dbReference>
<dbReference type="PANTHER" id="PTHR34351:SF2">
    <property type="entry name" value="DUF58 DOMAIN-CONTAINING PROTEIN"/>
    <property type="match status" value="1"/>
</dbReference>
<evidence type="ECO:0000313" key="4">
    <source>
        <dbReference type="Proteomes" id="UP000282028"/>
    </source>
</evidence>
<dbReference type="EMBL" id="RHHR01000034">
    <property type="protein sequence ID" value="RNB70311.1"/>
    <property type="molecule type" value="Genomic_DNA"/>
</dbReference>
<gene>
    <name evidence="3" type="ORF">EDM52_17250</name>
</gene>